<dbReference type="PANTHER" id="PTHR12984:SF3">
    <property type="entry name" value="N-TERMINAL KINASE-LIKE PROTEIN"/>
    <property type="match status" value="1"/>
</dbReference>
<organism evidence="7 8">
    <name type="scientific">Fragariocoptes setiger</name>
    <dbReference type="NCBI Taxonomy" id="1670756"/>
    <lineage>
        <taxon>Eukaryota</taxon>
        <taxon>Metazoa</taxon>
        <taxon>Ecdysozoa</taxon>
        <taxon>Arthropoda</taxon>
        <taxon>Chelicerata</taxon>
        <taxon>Arachnida</taxon>
        <taxon>Acari</taxon>
        <taxon>Acariformes</taxon>
        <taxon>Trombidiformes</taxon>
        <taxon>Prostigmata</taxon>
        <taxon>Eupodina</taxon>
        <taxon>Eriophyoidea</taxon>
        <taxon>Phytoptidae</taxon>
        <taxon>Fragariocoptes</taxon>
    </lineage>
</organism>
<keyword evidence="8" id="KW-1185">Reference proteome</keyword>
<proteinExistence type="inferred from homology"/>
<evidence type="ECO:0000313" key="8">
    <source>
        <dbReference type="Proteomes" id="UP000825002"/>
    </source>
</evidence>
<dbReference type="Gene3D" id="1.25.10.10">
    <property type="entry name" value="Leucine-rich Repeat Variant"/>
    <property type="match status" value="2"/>
</dbReference>
<evidence type="ECO:0000259" key="6">
    <source>
        <dbReference type="PROSITE" id="PS50011"/>
    </source>
</evidence>
<feature type="compositionally biased region" description="Basic residues" evidence="5">
    <location>
        <begin position="551"/>
        <end position="570"/>
    </location>
</feature>
<gene>
    <name evidence="7" type="primary">Scyl1</name>
    <name evidence="7" type="ORF">GZH46_01258</name>
</gene>
<evidence type="ECO:0000256" key="5">
    <source>
        <dbReference type="SAM" id="MobiDB-lite"/>
    </source>
</evidence>
<dbReference type="SUPFAM" id="SSF48371">
    <property type="entry name" value="ARM repeat"/>
    <property type="match status" value="1"/>
</dbReference>
<evidence type="ECO:0000256" key="1">
    <source>
        <dbReference type="ARBA" id="ARBA00038349"/>
    </source>
</evidence>
<evidence type="ECO:0000313" key="7">
    <source>
        <dbReference type="EMBL" id="KAG9510210.1"/>
    </source>
</evidence>
<feature type="domain" description="Protein kinase" evidence="6">
    <location>
        <begin position="1"/>
        <end position="273"/>
    </location>
</feature>
<comment type="similarity">
    <text evidence="1">Belongs to the protein kinase superfamily.</text>
</comment>
<name>A0ABQ7SAF1_9ACAR</name>
<feature type="compositionally biased region" description="Basic and acidic residues" evidence="5">
    <location>
        <begin position="516"/>
        <end position="530"/>
    </location>
</feature>
<dbReference type="Pfam" id="PF00069">
    <property type="entry name" value="Pkinase"/>
    <property type="match status" value="1"/>
</dbReference>
<evidence type="ECO:0000256" key="4">
    <source>
        <dbReference type="ARBA" id="ARBA00056114"/>
    </source>
</evidence>
<dbReference type="Gene3D" id="3.30.200.20">
    <property type="entry name" value="Phosphorylase Kinase, domain 1"/>
    <property type="match status" value="1"/>
</dbReference>
<dbReference type="Proteomes" id="UP000825002">
    <property type="component" value="Unassembled WGS sequence"/>
</dbReference>
<dbReference type="PROSITE" id="PS50011">
    <property type="entry name" value="PROTEIN_KINASE_DOM"/>
    <property type="match status" value="1"/>
</dbReference>
<dbReference type="Gene3D" id="1.10.510.10">
    <property type="entry name" value="Transferase(Phosphotransferase) domain 1"/>
    <property type="match status" value="1"/>
</dbReference>
<accession>A0ABQ7SAF1</accession>
<dbReference type="InterPro" id="IPR051177">
    <property type="entry name" value="CIK-Related_Protein"/>
</dbReference>
<reference evidence="7 8" key="1">
    <citation type="submission" date="2020-10" db="EMBL/GenBank/DDBJ databases">
        <authorList>
            <person name="Klimov P.B."/>
            <person name="Dyachkov S.M."/>
            <person name="Chetverikov P.E."/>
        </authorList>
    </citation>
    <scope>NUCLEOTIDE SEQUENCE [LARGE SCALE GENOMIC DNA]</scope>
    <source>
        <strain evidence="7">BMOC 18-1129-001#AD2665</strain>
        <tissue evidence="7">Entire mites</tissue>
    </source>
</reference>
<dbReference type="SUPFAM" id="SSF56112">
    <property type="entry name" value="Protein kinase-like (PK-like)"/>
    <property type="match status" value="1"/>
</dbReference>
<comment type="caution">
    <text evidence="7">The sequence shown here is derived from an EMBL/GenBank/DDBJ whole genome shotgun (WGS) entry which is preliminary data.</text>
</comment>
<dbReference type="InterPro" id="IPR011009">
    <property type="entry name" value="Kinase-like_dom_sf"/>
</dbReference>
<protein>
    <recommendedName>
        <fullName evidence="2">N-terminal kinase-like protein</fullName>
    </recommendedName>
    <alternativeName>
        <fullName evidence="3">SCY1-like protein 1</fullName>
    </alternativeName>
</protein>
<comment type="function">
    <text evidence="4">Regulates COPI-mediated retrograde protein traffic at the interface between the Golgi apparatus and the endoplasmic reticulum. Involved in the maintenance of the Golgi apparatus morphology.</text>
</comment>
<dbReference type="EMBL" id="JAIFTH010000203">
    <property type="protein sequence ID" value="KAG9510210.1"/>
    <property type="molecule type" value="Genomic_DNA"/>
</dbReference>
<dbReference type="InterPro" id="IPR000719">
    <property type="entry name" value="Prot_kinase_dom"/>
</dbReference>
<dbReference type="InterPro" id="IPR016024">
    <property type="entry name" value="ARM-type_fold"/>
</dbReference>
<evidence type="ECO:0000256" key="2">
    <source>
        <dbReference type="ARBA" id="ARBA00040972"/>
    </source>
</evidence>
<feature type="region of interest" description="Disordered" evidence="5">
    <location>
        <begin position="488"/>
        <end position="570"/>
    </location>
</feature>
<sequence>MWLFSWGSQGADSAYDIGDHVASFDGKSMWALFKAKKKSTAEPLSVFRYDFLDPTLPEVEQARASLKRLKTLRHPSILKYIDSLEGEKSICIVTEPIRPLEDYLEEIKEDYTPKQRELSMSLGILNVVKGLSFLNNDCNLNHNNIRMHSIFVSSSGAWKIGGLDYICAVGELLPSKPESLSNRYNPPEKLDQNRRALAPKWASDSWGLACLIWESFNGTLSQNSSVKSLGQIPKSLGQYYAKLIASNPKQRISPDDFIKECRSSGTFFNNPFIEAILFLEEIQIRESNEKSKFFSNLENELESFPTDMCRNKILPDMINAFEFGDAGSAILGPIFKIGKMLSDEEYQKKIVPCIVKLFACKDRATRAKLLQQIDTFIHLIQPNVINEQIFPQVAQGFLDSNSTIREQTIKVQQVILIPAFMRAMRDPFPPARSAAIIAIANNESLFSIKDRATKIMPALCHLCVDADSAVRANSFRTLKQLIANIEDRSSTTETTSVQSKEKPVPVQSKPVTKVEPNLKPDLKSVVEPRVRPKIQVPQNPTPAIVEDRPHPHTSRPLRLGPRIHHSDKHL</sequence>
<dbReference type="InterPro" id="IPR011989">
    <property type="entry name" value="ARM-like"/>
</dbReference>
<evidence type="ECO:0000256" key="3">
    <source>
        <dbReference type="ARBA" id="ARBA00042347"/>
    </source>
</evidence>
<dbReference type="PANTHER" id="PTHR12984">
    <property type="entry name" value="SCY1-RELATED S/T PROTEIN KINASE-LIKE"/>
    <property type="match status" value="1"/>
</dbReference>